<dbReference type="InterPro" id="IPR051681">
    <property type="entry name" value="Ser/Thr_Kinases-Pseudokinases"/>
</dbReference>
<reference evidence="3 4" key="1">
    <citation type="journal article" date="2013" name="BMC Genomics">
        <title>The miniature genome of a carnivorous plant Genlisea aurea contains a low number of genes and short non-coding sequences.</title>
        <authorList>
            <person name="Leushkin E.V."/>
            <person name="Sutormin R.A."/>
            <person name="Nabieva E.R."/>
            <person name="Penin A.A."/>
            <person name="Kondrashov A.S."/>
            <person name="Logacheva M.D."/>
        </authorList>
    </citation>
    <scope>NUCLEOTIDE SEQUENCE [LARGE SCALE GENOMIC DNA]</scope>
</reference>
<evidence type="ECO:0000313" key="4">
    <source>
        <dbReference type="Proteomes" id="UP000015453"/>
    </source>
</evidence>
<feature type="domain" description="Protein kinase" evidence="2">
    <location>
        <begin position="345"/>
        <end position="598"/>
    </location>
</feature>
<dbReference type="InterPro" id="IPR000719">
    <property type="entry name" value="Prot_kinase_dom"/>
</dbReference>
<dbReference type="Pfam" id="PF24093">
    <property type="entry name" value="DUF7377"/>
    <property type="match status" value="1"/>
</dbReference>
<feature type="non-terminal residue" evidence="3">
    <location>
        <position position="605"/>
    </location>
</feature>
<dbReference type="InterPro" id="IPR001245">
    <property type="entry name" value="Ser-Thr/Tyr_kinase_cat_dom"/>
</dbReference>
<dbReference type="InterPro" id="IPR011009">
    <property type="entry name" value="Kinase-like_dom_sf"/>
</dbReference>
<protein>
    <recommendedName>
        <fullName evidence="2">Protein kinase domain-containing protein</fullName>
    </recommendedName>
</protein>
<dbReference type="InterPro" id="IPR055801">
    <property type="entry name" value="DUF7377"/>
</dbReference>
<name>S8C562_9LAMI</name>
<dbReference type="SUPFAM" id="SSF56112">
    <property type="entry name" value="Protein kinase-like (PK-like)"/>
    <property type="match status" value="1"/>
</dbReference>
<dbReference type="PANTHER" id="PTHR44329">
    <property type="entry name" value="SERINE/THREONINE-PROTEIN KINASE TNNI3K-RELATED"/>
    <property type="match status" value="1"/>
</dbReference>
<dbReference type="AlphaFoldDB" id="S8C562"/>
<sequence length="605" mass="67409">MGYQRIVEIQKGWANWAGPLKHYGVDGTAMAAALECWSGRASTDEDTAEHVLMHSYDRSESPAPNVDSSSAGAAAANRDPSALHRRFQKLSRNMSEAISSLKNTLSLESPTNCRRNVWSGVVRSFTQLYPGGQLPEKLATNLRKHYDSMPFSYSQASFEMKDVVLHIKLIEQALVEDYPAIVIQELPDDNNADADGSIVKLTFACNTSISWEAMSEDLDSSSICCKKLQIFERKGLTLGVVMLSLQKGQERSFKIQIENALKLAAKKHKTSTTIKLSFGLCGCQDESPKLKEDYDVEEAGEIPNSEFQLETPLPQDSILVSVDEWQTVTTGEDDIRKWLLNQDLVEISDKTGPATFKGLYKGRKVGIEKIRGCEKGNAFEFQVRKDLLELMTCRHKNILPFHGVYLEERHGLCIVTKLMEGGSVHDRIVKNKKIQMKDIVRILIDIGEGIKFMNDHGVPYRELNTQRILLDKRGHACLGDMGIVSACKSAADIMDYDTDGYRWLAPEMISGDPENVSETWMSNSYSFGMMLWEMLSGETAYSAYSPVQAAVGITACGLRPDIPSNCPQVLKSLMGKCWNSCPSQRPQFSEILSTLTCFNDNLTSS</sequence>
<evidence type="ECO:0000256" key="1">
    <source>
        <dbReference type="SAM" id="MobiDB-lite"/>
    </source>
</evidence>
<feature type="region of interest" description="Disordered" evidence="1">
    <location>
        <begin position="56"/>
        <end position="80"/>
    </location>
</feature>
<dbReference type="GO" id="GO:0004674">
    <property type="term" value="F:protein serine/threonine kinase activity"/>
    <property type="evidence" value="ECO:0007669"/>
    <property type="project" value="TreeGrafter"/>
</dbReference>
<organism evidence="3 4">
    <name type="scientific">Genlisea aurea</name>
    <dbReference type="NCBI Taxonomy" id="192259"/>
    <lineage>
        <taxon>Eukaryota</taxon>
        <taxon>Viridiplantae</taxon>
        <taxon>Streptophyta</taxon>
        <taxon>Embryophyta</taxon>
        <taxon>Tracheophyta</taxon>
        <taxon>Spermatophyta</taxon>
        <taxon>Magnoliopsida</taxon>
        <taxon>eudicotyledons</taxon>
        <taxon>Gunneridae</taxon>
        <taxon>Pentapetalae</taxon>
        <taxon>asterids</taxon>
        <taxon>lamiids</taxon>
        <taxon>Lamiales</taxon>
        <taxon>Lentibulariaceae</taxon>
        <taxon>Genlisea</taxon>
    </lineage>
</organism>
<evidence type="ECO:0000259" key="2">
    <source>
        <dbReference type="PROSITE" id="PS50011"/>
    </source>
</evidence>
<accession>S8C562</accession>
<gene>
    <name evidence="3" type="ORF">M569_15228</name>
</gene>
<dbReference type="Gene3D" id="1.10.510.10">
    <property type="entry name" value="Transferase(Phosphotransferase) domain 1"/>
    <property type="match status" value="1"/>
</dbReference>
<dbReference type="OrthoDB" id="4062651at2759"/>
<dbReference type="PANTHER" id="PTHR44329:SF84">
    <property type="entry name" value="PROTEIN KINASE LIKE PROTEIN"/>
    <property type="match status" value="1"/>
</dbReference>
<dbReference type="Proteomes" id="UP000015453">
    <property type="component" value="Unassembled WGS sequence"/>
</dbReference>
<keyword evidence="4" id="KW-1185">Reference proteome</keyword>
<dbReference type="EMBL" id="AUSU01008251">
    <property type="protein sequence ID" value="EPS59576.1"/>
    <property type="molecule type" value="Genomic_DNA"/>
</dbReference>
<dbReference type="PROSITE" id="PS50011">
    <property type="entry name" value="PROTEIN_KINASE_DOM"/>
    <property type="match status" value="1"/>
</dbReference>
<comment type="caution">
    <text evidence="3">The sequence shown here is derived from an EMBL/GenBank/DDBJ whole genome shotgun (WGS) entry which is preliminary data.</text>
</comment>
<dbReference type="GO" id="GO:0005524">
    <property type="term" value="F:ATP binding"/>
    <property type="evidence" value="ECO:0007669"/>
    <property type="project" value="InterPro"/>
</dbReference>
<proteinExistence type="predicted"/>
<dbReference type="Pfam" id="PF07714">
    <property type="entry name" value="PK_Tyr_Ser-Thr"/>
    <property type="match status" value="1"/>
</dbReference>
<evidence type="ECO:0000313" key="3">
    <source>
        <dbReference type="EMBL" id="EPS59576.1"/>
    </source>
</evidence>